<keyword evidence="3" id="KW-1185">Reference proteome</keyword>
<dbReference type="InterPro" id="IPR036866">
    <property type="entry name" value="RibonucZ/Hydroxyglut_hydro"/>
</dbReference>
<dbReference type="Pfam" id="PF00753">
    <property type="entry name" value="Lactamase_B"/>
    <property type="match status" value="1"/>
</dbReference>
<dbReference type="PANTHER" id="PTHR23131">
    <property type="entry name" value="ENDORIBONUCLEASE LACTB2"/>
    <property type="match status" value="1"/>
</dbReference>
<dbReference type="EMBL" id="JZEX01000125">
    <property type="protein sequence ID" value="KKB10975.1"/>
    <property type="molecule type" value="Genomic_DNA"/>
</dbReference>
<comment type="caution">
    <text evidence="2">The sequence shown here is derived from an EMBL/GenBank/DDBJ whole genome shotgun (WGS) entry which is preliminary data.</text>
</comment>
<dbReference type="RefSeq" id="WP_046109495.1">
    <property type="nucleotide sequence ID" value="NZ_JZEX01000125.1"/>
</dbReference>
<gene>
    <name evidence="2" type="ORF">VE25_15190</name>
</gene>
<dbReference type="OrthoDB" id="9788263at2"/>
<dbReference type="InterPro" id="IPR050662">
    <property type="entry name" value="Sec-metab_biosynth-thioest"/>
</dbReference>
<reference evidence="2 3" key="1">
    <citation type="submission" date="2015-03" db="EMBL/GenBank/DDBJ databases">
        <authorList>
            <person name="Hassan Y.I."/>
            <person name="Lepp D."/>
            <person name="Li X.-Z."/>
            <person name="Zhou T."/>
        </authorList>
    </citation>
    <scope>NUCLEOTIDE SEQUENCE [LARGE SCALE GENOMIC DNA]</scope>
    <source>
        <strain evidence="2 3">BD-c194</strain>
    </source>
</reference>
<dbReference type="STRING" id="443610.VE25_15190"/>
<dbReference type="AlphaFoldDB" id="A0A0F5FQW1"/>
<dbReference type="Gene3D" id="1.10.10.10">
    <property type="entry name" value="Winged helix-like DNA-binding domain superfamily/Winged helix DNA-binding domain"/>
    <property type="match status" value="1"/>
</dbReference>
<dbReference type="InterPro" id="IPR036388">
    <property type="entry name" value="WH-like_DNA-bd_sf"/>
</dbReference>
<name>A0A0F5FQW1_9HYPH</name>
<feature type="domain" description="Metallo-beta-lactamase" evidence="1">
    <location>
        <begin position="42"/>
        <end position="218"/>
    </location>
</feature>
<dbReference type="PANTHER" id="PTHR23131:SF0">
    <property type="entry name" value="ENDORIBONUCLEASE LACTB2"/>
    <property type="match status" value="1"/>
</dbReference>
<dbReference type="PATRIC" id="fig|443610.3.peg.1308"/>
<evidence type="ECO:0000313" key="3">
    <source>
        <dbReference type="Proteomes" id="UP000033632"/>
    </source>
</evidence>
<organism evidence="2 3">
    <name type="scientific">Devosia geojensis</name>
    <dbReference type="NCBI Taxonomy" id="443610"/>
    <lineage>
        <taxon>Bacteria</taxon>
        <taxon>Pseudomonadati</taxon>
        <taxon>Pseudomonadota</taxon>
        <taxon>Alphaproteobacteria</taxon>
        <taxon>Hyphomicrobiales</taxon>
        <taxon>Devosiaceae</taxon>
        <taxon>Devosia</taxon>
    </lineage>
</organism>
<dbReference type="CDD" id="cd16278">
    <property type="entry name" value="metallo-hydrolase-like_MBL-fold"/>
    <property type="match status" value="1"/>
</dbReference>
<sequence>MAQPASLVFDKDFVPRTGEPVVVAPGVTRVTAPNAGPYTFTGTNSFLVGEKRLFLVDPGPDDARHAEALVAAIAGRPVEAILLTHTHRDHSALARDTARRLDSPLWFGGPHRLSRPARRGEVNAVDASSDWNLQPDRTLTDGERIGVDGVAIEVIATPGHCANHLAYGLIGTDVLLTGDHIMGWSSTLVSVPDGSMGDYLASLDRVLATPYRRYLPAHGGPIEDGPAYARALKAHREARNGQVLEAVGAGARSVGAITRRIYPGLALTLIPAARMTVAAHVDYLEARGALVVRRGLFGMRIGPA</sequence>
<dbReference type="Gene3D" id="3.60.15.10">
    <property type="entry name" value="Ribonuclease Z/Hydroxyacylglutathione hydrolase-like"/>
    <property type="match status" value="1"/>
</dbReference>
<evidence type="ECO:0000313" key="2">
    <source>
        <dbReference type="EMBL" id="KKB10975.1"/>
    </source>
</evidence>
<evidence type="ECO:0000259" key="1">
    <source>
        <dbReference type="SMART" id="SM00849"/>
    </source>
</evidence>
<accession>A0A0F5FQW1</accession>
<proteinExistence type="predicted"/>
<protein>
    <recommendedName>
        <fullName evidence="1">Metallo-beta-lactamase domain-containing protein</fullName>
    </recommendedName>
</protein>
<dbReference type="SUPFAM" id="SSF56281">
    <property type="entry name" value="Metallo-hydrolase/oxidoreductase"/>
    <property type="match status" value="1"/>
</dbReference>
<dbReference type="Proteomes" id="UP000033632">
    <property type="component" value="Unassembled WGS sequence"/>
</dbReference>
<dbReference type="SMART" id="SM00849">
    <property type="entry name" value="Lactamase_B"/>
    <property type="match status" value="1"/>
</dbReference>
<dbReference type="InterPro" id="IPR001279">
    <property type="entry name" value="Metallo-B-lactamas"/>
</dbReference>